<feature type="region of interest" description="Disordered" evidence="1">
    <location>
        <begin position="160"/>
        <end position="181"/>
    </location>
</feature>
<evidence type="ECO:0000313" key="4">
    <source>
        <dbReference type="Proteomes" id="UP000076407"/>
    </source>
</evidence>
<dbReference type="STRING" id="34691.A0A182X8P9"/>
<dbReference type="VEuPathDB" id="VectorBase:AQUA006187"/>
<evidence type="ECO:0000313" key="3">
    <source>
        <dbReference type="EnsemblMetazoa" id="AQUA006187-PA"/>
    </source>
</evidence>
<feature type="compositionally biased region" description="Low complexity" evidence="1">
    <location>
        <begin position="98"/>
        <end position="108"/>
    </location>
</feature>
<evidence type="ECO:0000256" key="1">
    <source>
        <dbReference type="SAM" id="MobiDB-lite"/>
    </source>
</evidence>
<dbReference type="EnsemblMetazoa" id="AQUA006187-RA">
    <property type="protein sequence ID" value="AQUA006187-PA"/>
    <property type="gene ID" value="AQUA006187"/>
</dbReference>
<feature type="compositionally biased region" description="Basic and acidic residues" evidence="1">
    <location>
        <begin position="84"/>
        <end position="94"/>
    </location>
</feature>
<evidence type="ECO:0000259" key="2">
    <source>
        <dbReference type="Pfam" id="PF07716"/>
    </source>
</evidence>
<protein>
    <recommendedName>
        <fullName evidence="2">BZIP domain-containing protein</fullName>
    </recommendedName>
</protein>
<dbReference type="Pfam" id="PF07716">
    <property type="entry name" value="bZIP_2"/>
    <property type="match status" value="1"/>
</dbReference>
<dbReference type="InterPro" id="IPR004827">
    <property type="entry name" value="bZIP"/>
</dbReference>
<organism evidence="3 4">
    <name type="scientific">Anopheles quadriannulatus</name>
    <name type="common">Mosquito</name>
    <dbReference type="NCBI Taxonomy" id="34691"/>
    <lineage>
        <taxon>Eukaryota</taxon>
        <taxon>Metazoa</taxon>
        <taxon>Ecdysozoa</taxon>
        <taxon>Arthropoda</taxon>
        <taxon>Hexapoda</taxon>
        <taxon>Insecta</taxon>
        <taxon>Pterygota</taxon>
        <taxon>Neoptera</taxon>
        <taxon>Endopterygota</taxon>
        <taxon>Diptera</taxon>
        <taxon>Nematocera</taxon>
        <taxon>Culicoidea</taxon>
        <taxon>Culicidae</taxon>
        <taxon>Anophelinae</taxon>
        <taxon>Anopheles</taxon>
    </lineage>
</organism>
<name>A0A182X8P9_ANOQN</name>
<feature type="region of interest" description="Disordered" evidence="1">
    <location>
        <begin position="68"/>
        <end position="114"/>
    </location>
</feature>
<accession>A0A182X8P9</accession>
<dbReference type="SUPFAM" id="SSF57959">
    <property type="entry name" value="Leucine zipper domain"/>
    <property type="match status" value="1"/>
</dbReference>
<keyword evidence="4" id="KW-1185">Reference proteome</keyword>
<proteinExistence type="predicted"/>
<feature type="domain" description="BZIP" evidence="2">
    <location>
        <begin position="163"/>
        <end position="209"/>
    </location>
</feature>
<dbReference type="Gene3D" id="1.20.5.170">
    <property type="match status" value="1"/>
</dbReference>
<dbReference type="AlphaFoldDB" id="A0A182X8P9"/>
<sequence>MASSDNSNSFAKPLDFDDTAKKFYKALSALQRESNNIQKEDIEKLLRSALGFAAPDAKCTGSLHDTSSFLHSDDNSRLHTTFESNKDSDTRSNHSEQSASTFTSTASTDLQNKRDGGVTIMRKLHPSRTLYRWQSKLAGHHEEIPIVYHQNMARQYPATDRTPQQLDKRNRNNEAAPVSRAKSRMAEAVLEKEAEELEAANTSIKKTIASQLAYANELCTMLGHAKSRSLGGGPEQMR</sequence>
<dbReference type="GO" id="GO:0005634">
    <property type="term" value="C:nucleus"/>
    <property type="evidence" value="ECO:0007669"/>
    <property type="project" value="UniProtKB-ARBA"/>
</dbReference>
<dbReference type="GO" id="GO:0003700">
    <property type="term" value="F:DNA-binding transcription factor activity"/>
    <property type="evidence" value="ECO:0007669"/>
    <property type="project" value="InterPro"/>
</dbReference>
<dbReference type="Proteomes" id="UP000076407">
    <property type="component" value="Unassembled WGS sequence"/>
</dbReference>
<reference evidence="3" key="1">
    <citation type="submission" date="2020-05" db="UniProtKB">
        <authorList>
            <consortium name="EnsemblMetazoa"/>
        </authorList>
    </citation>
    <scope>IDENTIFICATION</scope>
    <source>
        <strain evidence="3">SANGQUA</strain>
    </source>
</reference>
<dbReference type="InterPro" id="IPR046347">
    <property type="entry name" value="bZIP_sf"/>
</dbReference>